<feature type="repeat" description="PPR" evidence="2">
    <location>
        <begin position="372"/>
        <end position="406"/>
    </location>
</feature>
<evidence type="ECO:0008006" key="5">
    <source>
        <dbReference type="Google" id="ProtNLM"/>
    </source>
</evidence>
<reference evidence="3" key="2">
    <citation type="journal article" date="2023" name="Int. J. Mol. Sci.">
        <title>De Novo Assembly and Annotation of 11 Diverse Shrub Willow (Salix) Genomes Reveals Novel Gene Organization in Sex-Linked Regions.</title>
        <authorList>
            <person name="Hyden B."/>
            <person name="Feng K."/>
            <person name="Yates T.B."/>
            <person name="Jawdy S."/>
            <person name="Cereghino C."/>
            <person name="Smart L.B."/>
            <person name="Muchero W."/>
        </authorList>
    </citation>
    <scope>NUCLEOTIDE SEQUENCE</scope>
    <source>
        <tissue evidence="3">Shoot tip</tissue>
    </source>
</reference>
<keyword evidence="4" id="KW-1185">Reference proteome</keyword>
<proteinExistence type="predicted"/>
<evidence type="ECO:0000313" key="3">
    <source>
        <dbReference type="EMBL" id="KAJ6366691.1"/>
    </source>
</evidence>
<dbReference type="EMBL" id="JAPFFI010000014">
    <property type="protein sequence ID" value="KAJ6366691.1"/>
    <property type="molecule type" value="Genomic_DNA"/>
</dbReference>
<dbReference type="Pfam" id="PF01535">
    <property type="entry name" value="PPR"/>
    <property type="match status" value="3"/>
</dbReference>
<dbReference type="NCBIfam" id="TIGR00756">
    <property type="entry name" value="PPR"/>
    <property type="match status" value="3"/>
</dbReference>
<reference evidence="3" key="1">
    <citation type="submission" date="2022-10" db="EMBL/GenBank/DDBJ databases">
        <authorList>
            <person name="Hyden B.L."/>
            <person name="Feng K."/>
            <person name="Yates T."/>
            <person name="Jawdy S."/>
            <person name="Smart L.B."/>
            <person name="Muchero W."/>
        </authorList>
    </citation>
    <scope>NUCLEOTIDE SEQUENCE</scope>
    <source>
        <tissue evidence="3">Shoot tip</tissue>
    </source>
</reference>
<dbReference type="Pfam" id="PF20431">
    <property type="entry name" value="E_motif"/>
    <property type="match status" value="1"/>
</dbReference>
<gene>
    <name evidence="3" type="ORF">OIU77_003133</name>
</gene>
<name>A0ABQ9AYP4_9ROSI</name>
<keyword evidence="1" id="KW-0677">Repeat</keyword>
<accession>A0ABQ9AYP4</accession>
<dbReference type="PROSITE" id="PS51375">
    <property type="entry name" value="PPR"/>
    <property type="match status" value="4"/>
</dbReference>
<dbReference type="Gene3D" id="1.25.40.10">
    <property type="entry name" value="Tetratricopeptide repeat domain"/>
    <property type="match status" value="4"/>
</dbReference>
<evidence type="ECO:0000256" key="2">
    <source>
        <dbReference type="PROSITE-ProRule" id="PRU00708"/>
    </source>
</evidence>
<dbReference type="InterPro" id="IPR046848">
    <property type="entry name" value="E_motif"/>
</dbReference>
<protein>
    <recommendedName>
        <fullName evidence="5">Pentatricopeptide repeat-containing protein</fullName>
    </recommendedName>
</protein>
<evidence type="ECO:0000256" key="1">
    <source>
        <dbReference type="ARBA" id="ARBA00022737"/>
    </source>
</evidence>
<dbReference type="PANTHER" id="PTHR47926">
    <property type="entry name" value="PENTATRICOPEPTIDE REPEAT-CONTAINING PROTEIN"/>
    <property type="match status" value="1"/>
</dbReference>
<sequence length="553" mass="62901">MRPLNSVIESSRYALCNVFLTHCQAFKSGIISHIYVANNILFRYSKCNSGDLNLARKLFDEMPNKDTVTWNTMITGYVESGNLGAAWEFLKSMKRRGFQADGYTFGSILKGVAHACRHDPGQQVHSLIIKIGYEHNVYASSALLDMYAKCERVEEAYDVFQCMPVRNFVSWNALIDGFVQVGDRETAFWLLDCMQMEGVRVEDGTFAPLLTLLDGDKFYKLTMQLHCKIIKHGLELYNALCNATLTAYSECGLLEDAKRVFDGAVGTRDLVTWNSMLVAYLVHDKDEDAFNLFLEMQGFGFEPDIYTYTCVISASFEAAHKNYGKSLHALVIKRGLVESVTICNALITMYLKLNNKSMKAALNLFYSMKSKDRVSWNSILTGFSQMGFSEDALKLFGHMRSSLVEIDDYAYAAGLRSCSDLAILQLGQQIHLLTVKTAAQVASQLLELEPEEHCTYVILSNMYGHLKRWDDKARVTRLMRERKVKKVPGWSWIEVKNEVHAFKAEDRSHPFSEDVYQILGELMEEMKKLHSPASSDSLMHDINYMYPHNDLSY</sequence>
<organism evidence="3 4">
    <name type="scientific">Salix suchowensis</name>
    <dbReference type="NCBI Taxonomy" id="1278906"/>
    <lineage>
        <taxon>Eukaryota</taxon>
        <taxon>Viridiplantae</taxon>
        <taxon>Streptophyta</taxon>
        <taxon>Embryophyta</taxon>
        <taxon>Tracheophyta</taxon>
        <taxon>Spermatophyta</taxon>
        <taxon>Magnoliopsida</taxon>
        <taxon>eudicotyledons</taxon>
        <taxon>Gunneridae</taxon>
        <taxon>Pentapetalae</taxon>
        <taxon>rosids</taxon>
        <taxon>fabids</taxon>
        <taxon>Malpighiales</taxon>
        <taxon>Salicaceae</taxon>
        <taxon>Saliceae</taxon>
        <taxon>Salix</taxon>
    </lineage>
</organism>
<dbReference type="Pfam" id="PF13041">
    <property type="entry name" value="PPR_2"/>
    <property type="match status" value="2"/>
</dbReference>
<feature type="repeat" description="PPR" evidence="2">
    <location>
        <begin position="269"/>
        <end position="303"/>
    </location>
</feature>
<evidence type="ECO:0000313" key="4">
    <source>
        <dbReference type="Proteomes" id="UP001141253"/>
    </source>
</evidence>
<feature type="repeat" description="PPR" evidence="2">
    <location>
        <begin position="167"/>
        <end position="201"/>
    </location>
</feature>
<feature type="repeat" description="PPR" evidence="2">
    <location>
        <begin position="66"/>
        <end position="100"/>
    </location>
</feature>
<dbReference type="InterPro" id="IPR046960">
    <property type="entry name" value="PPR_At4g14850-like_plant"/>
</dbReference>
<dbReference type="Proteomes" id="UP001141253">
    <property type="component" value="Chromosome 7"/>
</dbReference>
<dbReference type="InterPro" id="IPR011990">
    <property type="entry name" value="TPR-like_helical_dom_sf"/>
</dbReference>
<comment type="caution">
    <text evidence="3">The sequence shown here is derived from an EMBL/GenBank/DDBJ whole genome shotgun (WGS) entry which is preliminary data.</text>
</comment>
<dbReference type="InterPro" id="IPR002885">
    <property type="entry name" value="PPR_rpt"/>
</dbReference>